<protein>
    <submittedName>
        <fullName evidence="3">Signal transduction histidine kinase</fullName>
    </submittedName>
</protein>
<gene>
    <name evidence="3" type="ORF">OZSIB_3140</name>
</gene>
<name>A0A367ZQG7_9BACT</name>
<reference evidence="3 4" key="1">
    <citation type="submission" date="2018-05" db="EMBL/GenBank/DDBJ databases">
        <title>A metagenomic window into the 2 km-deep terrestrial subsurface aquifer revealed taxonomically and functionally diverse microbial community comprising novel uncultured bacterial lineages.</title>
        <authorList>
            <person name="Kadnikov V.V."/>
            <person name="Mardanov A.V."/>
            <person name="Beletsky A.V."/>
            <person name="Banks D."/>
            <person name="Pimenov N.V."/>
            <person name="Frank Y.A."/>
            <person name="Karnachuk O.V."/>
            <person name="Ravin N.V."/>
        </authorList>
    </citation>
    <scope>NUCLEOTIDE SEQUENCE [LARGE SCALE GENOMIC DNA]</scope>
    <source>
        <strain evidence="3">BY5</strain>
    </source>
</reference>
<dbReference type="CDD" id="cd06225">
    <property type="entry name" value="HAMP"/>
    <property type="match status" value="1"/>
</dbReference>
<dbReference type="AlphaFoldDB" id="A0A367ZQG7"/>
<keyword evidence="1" id="KW-0472">Membrane</keyword>
<dbReference type="Pfam" id="PF00672">
    <property type="entry name" value="HAMP"/>
    <property type="match status" value="1"/>
</dbReference>
<dbReference type="Gene3D" id="6.10.340.10">
    <property type="match status" value="1"/>
</dbReference>
<dbReference type="PROSITE" id="PS50885">
    <property type="entry name" value="HAMP"/>
    <property type="match status" value="1"/>
</dbReference>
<feature type="transmembrane region" description="Helical" evidence="1">
    <location>
        <begin position="12"/>
        <end position="32"/>
    </location>
</feature>
<accession>A0A367ZQG7</accession>
<keyword evidence="3" id="KW-0808">Transferase</keyword>
<evidence type="ECO:0000313" key="3">
    <source>
        <dbReference type="EMBL" id="RCK80394.1"/>
    </source>
</evidence>
<sequence length="372" mass="41756">MIRLSMTRRFQLAGVFTVFLVFFFGLFAVYHLHALNEEIRSSLAADLKLANFAAEGREIFAEIRAHVMAALHQGRPQRLAEAIREIDRLRQHVRRGETTDPRLVASQSILLAHLDLYQQTLASATAAGPASDPALLFDLFDSQEEIAAALRALERQDLKILAADQGQIARVTKALQTRMGILGILTVAGTIGLSFFFTQQIRLPIRRLRDLIHAIRDGDYGITVRTDSDDDLGQVFEALAHMVQHIATRDRLKVEKILHEKNRFAALANHLEAPLLLLNAEMQVAFANNPCLEFFQLAWDDVYELPLAQTPLPIELKNRIAQAVKTQIWPVNESLDAIGENYAYEMHLTFIPVKDGRGNLTSLICLLGRPRA</sequence>
<evidence type="ECO:0000313" key="4">
    <source>
        <dbReference type="Proteomes" id="UP000252355"/>
    </source>
</evidence>
<comment type="caution">
    <text evidence="3">The sequence shown here is derived from an EMBL/GenBank/DDBJ whole genome shotgun (WGS) entry which is preliminary data.</text>
</comment>
<dbReference type="SUPFAM" id="SSF158472">
    <property type="entry name" value="HAMP domain-like"/>
    <property type="match status" value="1"/>
</dbReference>
<dbReference type="GO" id="GO:0016301">
    <property type="term" value="F:kinase activity"/>
    <property type="evidence" value="ECO:0007669"/>
    <property type="project" value="UniProtKB-KW"/>
</dbReference>
<dbReference type="EMBL" id="QOQW01000006">
    <property type="protein sequence ID" value="RCK80394.1"/>
    <property type="molecule type" value="Genomic_DNA"/>
</dbReference>
<keyword evidence="1" id="KW-0812">Transmembrane</keyword>
<dbReference type="InterPro" id="IPR003660">
    <property type="entry name" value="HAMP_dom"/>
</dbReference>
<feature type="transmembrane region" description="Helical" evidence="1">
    <location>
        <begin position="179"/>
        <end position="198"/>
    </location>
</feature>
<dbReference type="Proteomes" id="UP000252355">
    <property type="component" value="Unassembled WGS sequence"/>
</dbReference>
<dbReference type="GO" id="GO:0016020">
    <property type="term" value="C:membrane"/>
    <property type="evidence" value="ECO:0007669"/>
    <property type="project" value="InterPro"/>
</dbReference>
<dbReference type="SMART" id="SM00304">
    <property type="entry name" value="HAMP"/>
    <property type="match status" value="1"/>
</dbReference>
<feature type="domain" description="HAMP" evidence="2">
    <location>
        <begin position="199"/>
        <end position="251"/>
    </location>
</feature>
<keyword evidence="3" id="KW-0418">Kinase</keyword>
<proteinExistence type="predicted"/>
<dbReference type="GO" id="GO:0007165">
    <property type="term" value="P:signal transduction"/>
    <property type="evidence" value="ECO:0007669"/>
    <property type="project" value="InterPro"/>
</dbReference>
<keyword evidence="1" id="KW-1133">Transmembrane helix</keyword>
<evidence type="ECO:0000256" key="1">
    <source>
        <dbReference type="SAM" id="Phobius"/>
    </source>
</evidence>
<organism evidence="3 4">
    <name type="scientific">Candidatus Ozemobacter sibiricus</name>
    <dbReference type="NCBI Taxonomy" id="2268124"/>
    <lineage>
        <taxon>Bacteria</taxon>
        <taxon>Candidatus Ozemobacteria</taxon>
        <taxon>Candidatus Ozemobacterales</taxon>
        <taxon>Candidatus Ozemobacteraceae</taxon>
        <taxon>Candidatus Ozemobacter</taxon>
    </lineage>
</organism>
<evidence type="ECO:0000259" key="2">
    <source>
        <dbReference type="PROSITE" id="PS50885"/>
    </source>
</evidence>